<evidence type="ECO:0000313" key="1">
    <source>
        <dbReference type="EMBL" id="CAK7352376.1"/>
    </source>
</evidence>
<comment type="caution">
    <text evidence="1">The sequence shown here is derived from an EMBL/GenBank/DDBJ whole genome shotgun (WGS) entry which is preliminary data.</text>
</comment>
<accession>A0AAV1SIX7</accession>
<proteinExistence type="predicted"/>
<organism evidence="1 2">
    <name type="scientific">Dovyalis caffra</name>
    <dbReference type="NCBI Taxonomy" id="77055"/>
    <lineage>
        <taxon>Eukaryota</taxon>
        <taxon>Viridiplantae</taxon>
        <taxon>Streptophyta</taxon>
        <taxon>Embryophyta</taxon>
        <taxon>Tracheophyta</taxon>
        <taxon>Spermatophyta</taxon>
        <taxon>Magnoliopsida</taxon>
        <taxon>eudicotyledons</taxon>
        <taxon>Gunneridae</taxon>
        <taxon>Pentapetalae</taxon>
        <taxon>rosids</taxon>
        <taxon>fabids</taxon>
        <taxon>Malpighiales</taxon>
        <taxon>Salicaceae</taxon>
        <taxon>Flacourtieae</taxon>
        <taxon>Dovyalis</taxon>
    </lineage>
</organism>
<keyword evidence="2" id="KW-1185">Reference proteome</keyword>
<dbReference type="Proteomes" id="UP001314170">
    <property type="component" value="Unassembled WGS sequence"/>
</dbReference>
<gene>
    <name evidence="1" type="ORF">DCAF_LOCUS24192</name>
</gene>
<evidence type="ECO:0000313" key="2">
    <source>
        <dbReference type="Proteomes" id="UP001314170"/>
    </source>
</evidence>
<protein>
    <submittedName>
        <fullName evidence="1">Uncharacterized protein</fullName>
    </submittedName>
</protein>
<name>A0AAV1SIX7_9ROSI</name>
<dbReference type="EMBL" id="CAWUPB010001194">
    <property type="protein sequence ID" value="CAK7352376.1"/>
    <property type="molecule type" value="Genomic_DNA"/>
</dbReference>
<reference evidence="1 2" key="1">
    <citation type="submission" date="2024-01" db="EMBL/GenBank/DDBJ databases">
        <authorList>
            <person name="Waweru B."/>
        </authorList>
    </citation>
    <scope>NUCLEOTIDE SEQUENCE [LARGE SCALE GENOMIC DNA]</scope>
</reference>
<dbReference type="AlphaFoldDB" id="A0AAV1SIX7"/>
<sequence>MGEGIWLVWSERCGTGKRWSWRELEWSYRLVCEADGKASSGQDRRRCSMRRSYDYVKRALCVCVIRDSRLERVGLV</sequence>